<dbReference type="Proteomes" id="UP000516421">
    <property type="component" value="Chromosome"/>
</dbReference>
<evidence type="ECO:0000313" key="2">
    <source>
        <dbReference type="Proteomes" id="UP000516421"/>
    </source>
</evidence>
<dbReference type="RefSeq" id="WP_190617536.1">
    <property type="nucleotide sequence ID" value="NZ_CP061538.1"/>
</dbReference>
<dbReference type="KEGG" id="rama:IDM48_00315"/>
<name>A0A7H2BJU6_9MICC</name>
<sequence length="139" mass="15256">MPDEEGGALYVKDHNTWIVIKANADHTPVAGAKAVRSEWLGTSALYQNRGTWIQSTQWTHESWDGFPSEIAALGVPVAEAETVVENEVTYQVQKFEHGSIKWEATTNRLAPSAADAVISLDADAKVAVNQWYATHPEAH</sequence>
<dbReference type="EMBL" id="CP061538">
    <property type="protein sequence ID" value="QNV39942.1"/>
    <property type="molecule type" value="Genomic_DNA"/>
</dbReference>
<dbReference type="AlphaFoldDB" id="A0A7H2BJU6"/>
<protein>
    <submittedName>
        <fullName evidence="1">Uncharacterized protein</fullName>
    </submittedName>
</protein>
<evidence type="ECO:0000313" key="1">
    <source>
        <dbReference type="EMBL" id="QNV39942.1"/>
    </source>
</evidence>
<keyword evidence="2" id="KW-1185">Reference proteome</keyword>
<accession>A0A7H2BJU6</accession>
<gene>
    <name evidence="1" type="ORF">IDM48_00315</name>
</gene>
<organism evidence="1 2">
    <name type="scientific">Rothia amarae</name>
    <dbReference type="NCBI Taxonomy" id="169480"/>
    <lineage>
        <taxon>Bacteria</taxon>
        <taxon>Bacillati</taxon>
        <taxon>Actinomycetota</taxon>
        <taxon>Actinomycetes</taxon>
        <taxon>Micrococcales</taxon>
        <taxon>Micrococcaceae</taxon>
        <taxon>Rothia</taxon>
    </lineage>
</organism>
<reference evidence="1 2" key="1">
    <citation type="submission" date="2020-09" db="EMBL/GenBank/DDBJ databases">
        <title>Investigation of environmental microbe.</title>
        <authorList>
            <person name="Ou Y."/>
            <person name="Kang Q."/>
        </authorList>
    </citation>
    <scope>NUCLEOTIDE SEQUENCE [LARGE SCALE GENOMIC DNA]</scope>
    <source>
        <strain evidence="1 2">KJZ-9</strain>
    </source>
</reference>
<proteinExistence type="predicted"/>